<sequence length="168" mass="18328">MQTPRPPVSVIINTRHTVSSTLPSHHSPVLPPRPPVAIIIITPNILCPCPDSCVRVLVRSNFIYPCAQSLHPGHIDTSRKQNHKRKDNQSPDLHSFSAPSTPCLSCEPRVCCLVVDNWRRRAIVGSAIAPPRRAFGRFPVVPSGPALIVSASMRTPPPPGDSHRPTQS</sequence>
<gene>
    <name evidence="2" type="ORF">M6B38_153325</name>
</gene>
<evidence type="ECO:0000313" key="2">
    <source>
        <dbReference type="EMBL" id="KAJ6811570.1"/>
    </source>
</evidence>
<protein>
    <submittedName>
        <fullName evidence="2">Basic proline-rich protein-like</fullName>
    </submittedName>
</protein>
<organism evidence="2 3">
    <name type="scientific">Iris pallida</name>
    <name type="common">Sweet iris</name>
    <dbReference type="NCBI Taxonomy" id="29817"/>
    <lineage>
        <taxon>Eukaryota</taxon>
        <taxon>Viridiplantae</taxon>
        <taxon>Streptophyta</taxon>
        <taxon>Embryophyta</taxon>
        <taxon>Tracheophyta</taxon>
        <taxon>Spermatophyta</taxon>
        <taxon>Magnoliopsida</taxon>
        <taxon>Liliopsida</taxon>
        <taxon>Asparagales</taxon>
        <taxon>Iridaceae</taxon>
        <taxon>Iridoideae</taxon>
        <taxon>Irideae</taxon>
        <taxon>Iris</taxon>
    </lineage>
</organism>
<dbReference type="EMBL" id="JANAVB010031617">
    <property type="protein sequence ID" value="KAJ6811570.1"/>
    <property type="molecule type" value="Genomic_DNA"/>
</dbReference>
<name>A0AAX6F530_IRIPA</name>
<dbReference type="AlphaFoldDB" id="A0AAX6F530"/>
<evidence type="ECO:0000313" key="3">
    <source>
        <dbReference type="Proteomes" id="UP001140949"/>
    </source>
</evidence>
<dbReference type="Proteomes" id="UP001140949">
    <property type="component" value="Unassembled WGS sequence"/>
</dbReference>
<reference evidence="2" key="2">
    <citation type="submission" date="2023-04" db="EMBL/GenBank/DDBJ databases">
        <authorList>
            <person name="Bruccoleri R.E."/>
            <person name="Oakeley E.J."/>
            <person name="Faust A.-M."/>
            <person name="Dessus-Babus S."/>
            <person name="Altorfer M."/>
            <person name="Burckhardt D."/>
            <person name="Oertli M."/>
            <person name="Naumann U."/>
            <person name="Petersen F."/>
            <person name="Wong J."/>
        </authorList>
    </citation>
    <scope>NUCLEOTIDE SEQUENCE</scope>
    <source>
        <strain evidence="2">GSM-AAB239-AS_SAM_17_03QT</strain>
        <tissue evidence="2">Leaf</tissue>
    </source>
</reference>
<evidence type="ECO:0000256" key="1">
    <source>
        <dbReference type="SAM" id="MobiDB-lite"/>
    </source>
</evidence>
<feature type="region of interest" description="Disordered" evidence="1">
    <location>
        <begin position="74"/>
        <end position="99"/>
    </location>
</feature>
<comment type="caution">
    <text evidence="2">The sequence shown here is derived from an EMBL/GenBank/DDBJ whole genome shotgun (WGS) entry which is preliminary data.</text>
</comment>
<accession>A0AAX6F530</accession>
<reference evidence="2" key="1">
    <citation type="journal article" date="2023" name="GigaByte">
        <title>Genome assembly of the bearded iris, Iris pallida Lam.</title>
        <authorList>
            <person name="Bruccoleri R.E."/>
            <person name="Oakeley E.J."/>
            <person name="Faust A.M.E."/>
            <person name="Altorfer M."/>
            <person name="Dessus-Babus S."/>
            <person name="Burckhardt D."/>
            <person name="Oertli M."/>
            <person name="Naumann U."/>
            <person name="Petersen F."/>
            <person name="Wong J."/>
        </authorList>
    </citation>
    <scope>NUCLEOTIDE SEQUENCE</scope>
    <source>
        <strain evidence="2">GSM-AAB239-AS_SAM_17_03QT</strain>
    </source>
</reference>
<keyword evidence="3" id="KW-1185">Reference proteome</keyword>
<proteinExistence type="predicted"/>